<evidence type="ECO:0000256" key="2">
    <source>
        <dbReference type="ARBA" id="ARBA00007524"/>
    </source>
</evidence>
<keyword evidence="4 6" id="KW-1133">Transmembrane helix</keyword>
<evidence type="ECO:0000256" key="1">
    <source>
        <dbReference type="ARBA" id="ARBA00004141"/>
    </source>
</evidence>
<evidence type="ECO:0000256" key="4">
    <source>
        <dbReference type="ARBA" id="ARBA00022989"/>
    </source>
</evidence>
<dbReference type="Proteomes" id="UP000798808">
    <property type="component" value="Unassembled WGS sequence"/>
</dbReference>
<comment type="similarity">
    <text evidence="2">Belongs to the TspO/BZRP family.</text>
</comment>
<feature type="transmembrane region" description="Helical" evidence="6">
    <location>
        <begin position="73"/>
        <end position="92"/>
    </location>
</feature>
<reference evidence="7 8" key="1">
    <citation type="submission" date="2019-02" db="EMBL/GenBank/DDBJ databases">
        <authorList>
            <person name="Goldberg S.R."/>
            <person name="Haltli B.A."/>
            <person name="Correa H."/>
            <person name="Russell K.G."/>
        </authorList>
    </citation>
    <scope>NUCLEOTIDE SEQUENCE [LARGE SCALE GENOMIC DNA]</scope>
    <source>
        <strain evidence="7 8">JCM 16186</strain>
    </source>
</reference>
<dbReference type="Gene3D" id="1.20.1260.100">
    <property type="entry name" value="TspO/MBR protein"/>
    <property type="match status" value="1"/>
</dbReference>
<dbReference type="PANTHER" id="PTHR33802:SF1">
    <property type="entry name" value="XK-RELATED PROTEIN"/>
    <property type="match status" value="1"/>
</dbReference>
<dbReference type="InterPro" id="IPR038330">
    <property type="entry name" value="TspO/MBR-related_sf"/>
</dbReference>
<comment type="caution">
    <text evidence="7">The sequence shown here is derived from an EMBL/GenBank/DDBJ whole genome shotgun (WGS) entry which is preliminary data.</text>
</comment>
<dbReference type="RefSeq" id="WP_155168614.1">
    <property type="nucleotide sequence ID" value="NZ_BAAAFL010000010.1"/>
</dbReference>
<feature type="transmembrane region" description="Helical" evidence="6">
    <location>
        <begin position="98"/>
        <end position="117"/>
    </location>
</feature>
<accession>A0ABW9RHT1</accession>
<keyword evidence="5 6" id="KW-0472">Membrane</keyword>
<name>A0ABW9RHT1_9BACT</name>
<keyword evidence="8" id="KW-1185">Reference proteome</keyword>
<feature type="transmembrane region" description="Helical" evidence="6">
    <location>
        <begin position="169"/>
        <end position="185"/>
    </location>
</feature>
<sequence>MKWLNILGLAAVITVNALANILPINGMSTGQVAALYPNLFTPAGITFSIWTIIYLFLTGYCIYPFISSDNKKAVSLSGLFLLTCLLNCSWILVWHHLLIEWSLVIMILLLITLYMIYVKIHSWQPHSKREKWLVYKPFSIYLAWISVATIANIAALLSAYDFSPPSPQNWVIAMVIATQLLVYLISKKYRDIAFALVIIWALIGIMLKNTDAELTFQPVTIACILAIIFDAWVALHYRYRKTVT</sequence>
<keyword evidence="3 6" id="KW-0812">Transmembrane</keyword>
<evidence type="ECO:0000313" key="7">
    <source>
        <dbReference type="EMBL" id="MTI23470.1"/>
    </source>
</evidence>
<gene>
    <name evidence="7" type="ORF">E1163_00750</name>
</gene>
<protein>
    <submittedName>
        <fullName evidence="7">Tryptophan-rich sensory protein</fullName>
    </submittedName>
</protein>
<evidence type="ECO:0000256" key="5">
    <source>
        <dbReference type="ARBA" id="ARBA00023136"/>
    </source>
</evidence>
<organism evidence="7 8">
    <name type="scientific">Fulvivirga kasyanovii</name>
    <dbReference type="NCBI Taxonomy" id="396812"/>
    <lineage>
        <taxon>Bacteria</taxon>
        <taxon>Pseudomonadati</taxon>
        <taxon>Bacteroidota</taxon>
        <taxon>Cytophagia</taxon>
        <taxon>Cytophagales</taxon>
        <taxon>Fulvivirgaceae</taxon>
        <taxon>Fulvivirga</taxon>
    </lineage>
</organism>
<feature type="transmembrane region" description="Helical" evidence="6">
    <location>
        <begin position="138"/>
        <end position="157"/>
    </location>
</feature>
<dbReference type="Pfam" id="PF03073">
    <property type="entry name" value="TspO_MBR"/>
    <property type="match status" value="1"/>
</dbReference>
<dbReference type="InterPro" id="IPR004307">
    <property type="entry name" value="TspO_MBR"/>
</dbReference>
<dbReference type="PANTHER" id="PTHR33802">
    <property type="entry name" value="SI:CH211-161H7.5-RELATED"/>
    <property type="match status" value="1"/>
</dbReference>
<evidence type="ECO:0000256" key="6">
    <source>
        <dbReference type="SAM" id="Phobius"/>
    </source>
</evidence>
<proteinExistence type="inferred from homology"/>
<dbReference type="EMBL" id="SMLW01000193">
    <property type="protein sequence ID" value="MTI23470.1"/>
    <property type="molecule type" value="Genomic_DNA"/>
</dbReference>
<feature type="transmembrane region" description="Helical" evidence="6">
    <location>
        <begin position="192"/>
        <end position="210"/>
    </location>
</feature>
<evidence type="ECO:0000313" key="8">
    <source>
        <dbReference type="Proteomes" id="UP000798808"/>
    </source>
</evidence>
<feature type="transmembrane region" description="Helical" evidence="6">
    <location>
        <begin position="43"/>
        <end position="66"/>
    </location>
</feature>
<evidence type="ECO:0000256" key="3">
    <source>
        <dbReference type="ARBA" id="ARBA00022692"/>
    </source>
</evidence>
<feature type="transmembrane region" description="Helical" evidence="6">
    <location>
        <begin position="216"/>
        <end position="235"/>
    </location>
</feature>
<comment type="subcellular location">
    <subcellularLocation>
        <location evidence="1">Membrane</location>
        <topology evidence="1">Multi-pass membrane protein</topology>
    </subcellularLocation>
</comment>